<dbReference type="RefSeq" id="WP_381506637.1">
    <property type="nucleotide sequence ID" value="NZ_JBHUOM010000023.1"/>
</dbReference>
<dbReference type="EMBL" id="JBHUOM010000023">
    <property type="protein sequence ID" value="MFD2937138.1"/>
    <property type="molecule type" value="Genomic_DNA"/>
</dbReference>
<accession>A0ABW6AS32</accession>
<organism evidence="1 2">
    <name type="scientific">Spirosoma flavum</name>
    <dbReference type="NCBI Taxonomy" id="2048557"/>
    <lineage>
        <taxon>Bacteria</taxon>
        <taxon>Pseudomonadati</taxon>
        <taxon>Bacteroidota</taxon>
        <taxon>Cytophagia</taxon>
        <taxon>Cytophagales</taxon>
        <taxon>Cytophagaceae</taxon>
        <taxon>Spirosoma</taxon>
    </lineage>
</organism>
<gene>
    <name evidence="1" type="ORF">ACFS25_25380</name>
</gene>
<name>A0ABW6AS32_9BACT</name>
<sequence>MQFHLEALYVKGDQRPQSPVLKYSLIYARNLADSRWLVEGGVSYTNRYVREQFTPFQSFFSGDRSQLVAADLTFMYNLLRSNRHAFRIGAGLSLWYTRDGVVENLMGTTTVGGQQLADISFTRNYSHTYNLALALRSSYEYSLTSRVVVGVRASTGGNMLPSNLLTSNLVGTLSTVGLSAGYRF</sequence>
<dbReference type="Proteomes" id="UP001597512">
    <property type="component" value="Unassembled WGS sequence"/>
</dbReference>
<evidence type="ECO:0008006" key="3">
    <source>
        <dbReference type="Google" id="ProtNLM"/>
    </source>
</evidence>
<evidence type="ECO:0000313" key="1">
    <source>
        <dbReference type="EMBL" id="MFD2937138.1"/>
    </source>
</evidence>
<reference evidence="2" key="1">
    <citation type="journal article" date="2019" name="Int. J. Syst. Evol. Microbiol.">
        <title>The Global Catalogue of Microorganisms (GCM) 10K type strain sequencing project: providing services to taxonomists for standard genome sequencing and annotation.</title>
        <authorList>
            <consortium name="The Broad Institute Genomics Platform"/>
            <consortium name="The Broad Institute Genome Sequencing Center for Infectious Disease"/>
            <person name="Wu L."/>
            <person name="Ma J."/>
        </authorList>
    </citation>
    <scope>NUCLEOTIDE SEQUENCE [LARGE SCALE GENOMIC DNA]</scope>
    <source>
        <strain evidence="2">KCTC 52490</strain>
    </source>
</reference>
<protein>
    <recommendedName>
        <fullName evidence="3">Outer membrane beta-barrel protein</fullName>
    </recommendedName>
</protein>
<proteinExistence type="predicted"/>
<evidence type="ECO:0000313" key="2">
    <source>
        <dbReference type="Proteomes" id="UP001597512"/>
    </source>
</evidence>
<comment type="caution">
    <text evidence="1">The sequence shown here is derived from an EMBL/GenBank/DDBJ whole genome shotgun (WGS) entry which is preliminary data.</text>
</comment>
<keyword evidence="2" id="KW-1185">Reference proteome</keyword>